<evidence type="ECO:0000313" key="2">
    <source>
        <dbReference type="Proteomes" id="UP001358586"/>
    </source>
</evidence>
<protein>
    <submittedName>
        <fullName evidence="1">Uncharacterized protein</fullName>
    </submittedName>
</protein>
<proteinExistence type="predicted"/>
<keyword evidence="2" id="KW-1185">Reference proteome</keyword>
<sequence length="113" mass="12761">MQVGPNTHQRIHREVETRDVHIPSSMRGVYHHFGGHVVTIGIAGGWTRTHRGAICYDLFGATLNNIHGDRIDMGWLRNTFSELGDDSTEVERIRCVRAYILKIIGGYLMSDLS</sequence>
<dbReference type="Proteomes" id="UP001358586">
    <property type="component" value="Chromosome 4"/>
</dbReference>
<accession>A0ABR0Q9X9</accession>
<organism evidence="1 2">
    <name type="scientific">Gossypium arboreum</name>
    <name type="common">Tree cotton</name>
    <name type="synonym">Gossypium nanking</name>
    <dbReference type="NCBI Taxonomy" id="29729"/>
    <lineage>
        <taxon>Eukaryota</taxon>
        <taxon>Viridiplantae</taxon>
        <taxon>Streptophyta</taxon>
        <taxon>Embryophyta</taxon>
        <taxon>Tracheophyta</taxon>
        <taxon>Spermatophyta</taxon>
        <taxon>Magnoliopsida</taxon>
        <taxon>eudicotyledons</taxon>
        <taxon>Gunneridae</taxon>
        <taxon>Pentapetalae</taxon>
        <taxon>rosids</taxon>
        <taxon>malvids</taxon>
        <taxon>Malvales</taxon>
        <taxon>Malvaceae</taxon>
        <taxon>Malvoideae</taxon>
        <taxon>Gossypium</taxon>
    </lineage>
</organism>
<comment type="caution">
    <text evidence="1">The sequence shown here is derived from an EMBL/GenBank/DDBJ whole genome shotgun (WGS) entry which is preliminary data.</text>
</comment>
<name>A0ABR0Q9X9_GOSAR</name>
<evidence type="ECO:0000313" key="1">
    <source>
        <dbReference type="EMBL" id="KAK5835940.1"/>
    </source>
</evidence>
<reference evidence="1 2" key="1">
    <citation type="submission" date="2023-03" db="EMBL/GenBank/DDBJ databases">
        <title>WGS of Gossypium arboreum.</title>
        <authorList>
            <person name="Yu D."/>
        </authorList>
    </citation>
    <scope>NUCLEOTIDE SEQUENCE [LARGE SCALE GENOMIC DNA]</scope>
    <source>
        <tissue evidence="1">Leaf</tissue>
    </source>
</reference>
<dbReference type="EMBL" id="JARKNE010000004">
    <property type="protein sequence ID" value="KAK5835940.1"/>
    <property type="molecule type" value="Genomic_DNA"/>
</dbReference>
<gene>
    <name evidence="1" type="ORF">PVK06_011664</name>
</gene>